<gene>
    <name evidence="2" type="ORF">GBA63_08520</name>
</gene>
<proteinExistence type="predicted"/>
<reference evidence="2 3" key="1">
    <citation type="submission" date="2019-10" db="EMBL/GenBank/DDBJ databases">
        <title>Rubrobacter sp nov SCSIO 52090 isolated from a deep-sea sediment in the South China Sea.</title>
        <authorList>
            <person name="Chen R.W."/>
        </authorList>
    </citation>
    <scope>NUCLEOTIDE SEQUENCE [LARGE SCALE GENOMIC DNA]</scope>
    <source>
        <strain evidence="2 3">SCSIO 52909</strain>
    </source>
</reference>
<dbReference type="KEGG" id="rub:GBA63_08520"/>
<sequence>MRRLYGCLLALTCAVVVLGVGSLLPRLAFADQGVGSYSGEKEAFAKSALVYDLTLREWPFPVDPTVARRVTGVSGTHDADSQCTSDGVPRGSPYYTGYFAGDYRAEVVHYGPFFVPTGKNVFNCDGASTYSFFLPRDVDGVLFSVLGPAVFIGAFGLAIGTVFVSVFLTIGGGILLVRGSERKHRLVGLAAGLTGLAMTGTTFFAVATTAI</sequence>
<dbReference type="RefSeq" id="WP_166175253.1">
    <property type="nucleotide sequence ID" value="NZ_CP045119.1"/>
</dbReference>
<feature type="transmembrane region" description="Helical" evidence="1">
    <location>
        <begin position="149"/>
        <end position="177"/>
    </location>
</feature>
<organism evidence="2 3">
    <name type="scientific">Rubrobacter tropicus</name>
    <dbReference type="NCBI Taxonomy" id="2653851"/>
    <lineage>
        <taxon>Bacteria</taxon>
        <taxon>Bacillati</taxon>
        <taxon>Actinomycetota</taxon>
        <taxon>Rubrobacteria</taxon>
        <taxon>Rubrobacterales</taxon>
        <taxon>Rubrobacteraceae</taxon>
        <taxon>Rubrobacter</taxon>
    </lineage>
</organism>
<protein>
    <submittedName>
        <fullName evidence="2">Uncharacterized protein</fullName>
    </submittedName>
</protein>
<evidence type="ECO:0000313" key="2">
    <source>
        <dbReference type="EMBL" id="QIN82683.1"/>
    </source>
</evidence>
<evidence type="ECO:0000313" key="3">
    <source>
        <dbReference type="Proteomes" id="UP000501452"/>
    </source>
</evidence>
<accession>A0A6G8Q8A7</accession>
<evidence type="ECO:0000256" key="1">
    <source>
        <dbReference type="SAM" id="Phobius"/>
    </source>
</evidence>
<name>A0A6G8Q8A7_9ACTN</name>
<dbReference type="EMBL" id="CP045119">
    <property type="protein sequence ID" value="QIN82683.1"/>
    <property type="molecule type" value="Genomic_DNA"/>
</dbReference>
<keyword evidence="1" id="KW-0812">Transmembrane</keyword>
<keyword evidence="1" id="KW-1133">Transmembrane helix</keyword>
<dbReference type="Proteomes" id="UP000501452">
    <property type="component" value="Chromosome"/>
</dbReference>
<feature type="transmembrane region" description="Helical" evidence="1">
    <location>
        <begin position="186"/>
        <end position="207"/>
    </location>
</feature>
<keyword evidence="1" id="KW-0472">Membrane</keyword>
<keyword evidence="3" id="KW-1185">Reference proteome</keyword>
<dbReference type="AlphaFoldDB" id="A0A6G8Q8A7"/>